<feature type="domain" description="Rubisco LSMT substrate-binding" evidence="1">
    <location>
        <begin position="70"/>
        <end position="176"/>
    </location>
</feature>
<evidence type="ECO:0000259" key="1">
    <source>
        <dbReference type="Pfam" id="PF09273"/>
    </source>
</evidence>
<evidence type="ECO:0000313" key="2">
    <source>
        <dbReference type="EMBL" id="MPA69150.1"/>
    </source>
</evidence>
<dbReference type="InterPro" id="IPR015353">
    <property type="entry name" value="Rubisco_LSMT_subst-bd"/>
</dbReference>
<dbReference type="SUPFAM" id="SSF81822">
    <property type="entry name" value="RuBisCo LSMT C-terminal, substrate-binding domain"/>
    <property type="match status" value="1"/>
</dbReference>
<organism evidence="2">
    <name type="scientific">Davidia involucrata</name>
    <name type="common">Dove tree</name>
    <dbReference type="NCBI Taxonomy" id="16924"/>
    <lineage>
        <taxon>Eukaryota</taxon>
        <taxon>Viridiplantae</taxon>
        <taxon>Streptophyta</taxon>
        <taxon>Embryophyta</taxon>
        <taxon>Tracheophyta</taxon>
        <taxon>Spermatophyta</taxon>
        <taxon>Magnoliopsida</taxon>
        <taxon>eudicotyledons</taxon>
        <taxon>Gunneridae</taxon>
        <taxon>Pentapetalae</taxon>
        <taxon>asterids</taxon>
        <taxon>Cornales</taxon>
        <taxon>Nyssaceae</taxon>
        <taxon>Davidia</taxon>
    </lineage>
</organism>
<dbReference type="Gene3D" id="3.90.1420.10">
    <property type="entry name" value="Rubisco LSMT, substrate-binding domain"/>
    <property type="match status" value="1"/>
</dbReference>
<proteinExistence type="predicted"/>
<dbReference type="Pfam" id="PF09273">
    <property type="entry name" value="Rubis-subs-bind"/>
    <property type="match status" value="1"/>
</dbReference>
<reference evidence="2" key="1">
    <citation type="submission" date="2019-08" db="EMBL/GenBank/DDBJ databases">
        <title>Reference gene set and small RNA set construction with multiple tissues from Davidia involucrata Baill.</title>
        <authorList>
            <person name="Yang H."/>
            <person name="Zhou C."/>
            <person name="Li G."/>
            <person name="Wang J."/>
            <person name="Gao P."/>
            <person name="Wang M."/>
            <person name="Wang R."/>
            <person name="Zhao Y."/>
        </authorList>
    </citation>
    <scope>NUCLEOTIDE SEQUENCE</scope>
    <source>
        <tissue evidence="2">Mixed with DoveR01_LX</tissue>
    </source>
</reference>
<sequence>MLLFCWALGLHFLTTFMMRFRFSSTYLIMTTCAQRSWNFCIDIVHQPLKMSMASALLGILSLSSWEVRSSRGKGRGIPQSLRAFVRVLCSTSSQELNDLAMEAAQSDGRLARRPLKNRSREIQAHQFLLSRITQLIEECNASIKSLVASRSPFIFGKLAVRRQMARDLLSGELRVLKSASEWLKNYCATL</sequence>
<gene>
    <name evidence="2" type="ORF">Din_038591</name>
</gene>
<dbReference type="EMBL" id="GHES01038591">
    <property type="protein sequence ID" value="MPA69150.1"/>
    <property type="molecule type" value="Transcribed_RNA"/>
</dbReference>
<dbReference type="AlphaFoldDB" id="A0A5B7BJN3"/>
<protein>
    <recommendedName>
        <fullName evidence="1">Rubisco LSMT substrate-binding domain-containing protein</fullName>
    </recommendedName>
</protein>
<name>A0A5B7BJN3_DAVIN</name>
<accession>A0A5B7BJN3</accession>
<dbReference type="InterPro" id="IPR036464">
    <property type="entry name" value="Rubisco_LSMT_subst-bd_sf"/>
</dbReference>